<dbReference type="NCBIfam" id="TIGR01300">
    <property type="entry name" value="CPA3_mnhG_phaG"/>
    <property type="match status" value="1"/>
</dbReference>
<dbReference type="Pfam" id="PF03334">
    <property type="entry name" value="PhaG_MnhG_YufB"/>
    <property type="match status" value="1"/>
</dbReference>
<gene>
    <name evidence="2" type="ORF">ENO04_06045</name>
</gene>
<feature type="transmembrane region" description="Helical" evidence="1">
    <location>
        <begin position="12"/>
        <end position="32"/>
    </location>
</feature>
<evidence type="ECO:0000313" key="2">
    <source>
        <dbReference type="EMBL" id="HDS11153.1"/>
    </source>
</evidence>
<feature type="transmembrane region" description="Helical" evidence="1">
    <location>
        <begin position="71"/>
        <end position="94"/>
    </location>
</feature>
<keyword evidence="1" id="KW-0472">Membrane</keyword>
<dbReference type="PANTHER" id="PTHR34703">
    <property type="entry name" value="ANTIPORTER SUBUNIT MNHG2-RELATED"/>
    <property type="match status" value="1"/>
</dbReference>
<dbReference type="InterPro" id="IPR005133">
    <property type="entry name" value="PhaG_MnhG_YufB"/>
</dbReference>
<protein>
    <submittedName>
        <fullName evidence="2">Cation:proton antiporter</fullName>
    </submittedName>
</protein>
<evidence type="ECO:0000256" key="1">
    <source>
        <dbReference type="SAM" id="Phobius"/>
    </source>
</evidence>
<dbReference type="GO" id="GO:0015385">
    <property type="term" value="F:sodium:proton antiporter activity"/>
    <property type="evidence" value="ECO:0007669"/>
    <property type="project" value="TreeGrafter"/>
</dbReference>
<comment type="caution">
    <text evidence="2">The sequence shown here is derived from an EMBL/GenBank/DDBJ whole genome shotgun (WGS) entry which is preliminary data.</text>
</comment>
<organism evidence="2">
    <name type="scientific">Fervidicoccus fontis</name>
    <dbReference type="NCBI Taxonomy" id="683846"/>
    <lineage>
        <taxon>Archaea</taxon>
        <taxon>Thermoproteota</taxon>
        <taxon>Thermoprotei</taxon>
        <taxon>Fervidicoccales</taxon>
        <taxon>Fervidicoccaceae</taxon>
        <taxon>Fervidicoccus</taxon>
    </lineage>
</organism>
<sequence length="120" mass="13186">MSSVSSEYVVFILSLLVILTAIINLIGVLGFYRFKNFYLRLHAATVSTIGGAFYPLLVLSIIAFIEKEHYIGVSLLLSAFLILLLSPTGTHALARATYKKRIAIPEPLIGDKIKEEEASS</sequence>
<name>A0A7C1IIL7_9CREN</name>
<proteinExistence type="predicted"/>
<dbReference type="AlphaFoldDB" id="A0A7C1IIL7"/>
<dbReference type="EMBL" id="DSDY01000182">
    <property type="protein sequence ID" value="HDS11153.1"/>
    <property type="molecule type" value="Genomic_DNA"/>
</dbReference>
<keyword evidence="1" id="KW-1133">Transmembrane helix</keyword>
<reference evidence="2" key="1">
    <citation type="journal article" date="2020" name="mSystems">
        <title>Genome- and Community-Level Interaction Insights into Carbon Utilization and Element Cycling Functions of Hydrothermarchaeota in Hydrothermal Sediment.</title>
        <authorList>
            <person name="Zhou Z."/>
            <person name="Liu Y."/>
            <person name="Xu W."/>
            <person name="Pan J."/>
            <person name="Luo Z.H."/>
            <person name="Li M."/>
        </authorList>
    </citation>
    <scope>NUCLEOTIDE SEQUENCE [LARGE SCALE GENOMIC DNA]</scope>
    <source>
        <strain evidence="2">SpSt-123</strain>
    </source>
</reference>
<keyword evidence="1" id="KW-0812">Transmembrane</keyword>
<accession>A0A7C1IIL7</accession>
<feature type="transmembrane region" description="Helical" evidence="1">
    <location>
        <begin position="44"/>
        <end position="65"/>
    </location>
</feature>
<dbReference type="PANTHER" id="PTHR34703:SF1">
    <property type="entry name" value="ANTIPORTER SUBUNIT MNHG2-RELATED"/>
    <property type="match status" value="1"/>
</dbReference>